<name>A0A414WTA3_9BACT</name>
<feature type="transmembrane region" description="Helical" evidence="1">
    <location>
        <begin position="6"/>
        <end position="23"/>
    </location>
</feature>
<dbReference type="Proteomes" id="UP000284998">
    <property type="component" value="Unassembled WGS sequence"/>
</dbReference>
<gene>
    <name evidence="2" type="ORF">DW204_12810</name>
</gene>
<keyword evidence="1" id="KW-0472">Membrane</keyword>
<dbReference type="EMBL" id="QRJS01000040">
    <property type="protein sequence ID" value="RHH41158.1"/>
    <property type="molecule type" value="Genomic_DNA"/>
</dbReference>
<keyword evidence="1" id="KW-1133">Transmembrane helix</keyword>
<evidence type="ECO:0000313" key="2">
    <source>
        <dbReference type="EMBL" id="RHH41158.1"/>
    </source>
</evidence>
<reference evidence="2 3" key="1">
    <citation type="submission" date="2018-08" db="EMBL/GenBank/DDBJ databases">
        <title>A genome reference for cultivated species of the human gut microbiota.</title>
        <authorList>
            <person name="Zou Y."/>
            <person name="Xue W."/>
            <person name="Luo G."/>
        </authorList>
    </citation>
    <scope>NUCLEOTIDE SEQUENCE [LARGE SCALE GENOMIC DNA]</scope>
    <source>
        <strain evidence="2 3">AM17-44</strain>
    </source>
</reference>
<evidence type="ECO:0000313" key="3">
    <source>
        <dbReference type="Proteomes" id="UP000284998"/>
    </source>
</evidence>
<evidence type="ECO:0000256" key="1">
    <source>
        <dbReference type="SAM" id="Phobius"/>
    </source>
</evidence>
<comment type="caution">
    <text evidence="2">The sequence shown here is derived from an EMBL/GenBank/DDBJ whole genome shotgun (WGS) entry which is preliminary data.</text>
</comment>
<keyword evidence="1" id="KW-0812">Transmembrane</keyword>
<sequence>MEYPLLGWFTLLVIMPGIILVWRKGYVVRSVLKTKPEERYRDKALKQAKELDSFMFDAKKGFGYDVYWEIGIHDNFYTDLSKNKDVENLLFMTNRLGCEVFFRKIADYDTEKEEYTHDVFKAVLDKLREDSLKLRGIEFLNQL</sequence>
<organism evidence="2 3">
    <name type="scientific">Phocaeicola plebeius</name>
    <dbReference type="NCBI Taxonomy" id="310297"/>
    <lineage>
        <taxon>Bacteria</taxon>
        <taxon>Pseudomonadati</taxon>
        <taxon>Bacteroidota</taxon>
        <taxon>Bacteroidia</taxon>
        <taxon>Bacteroidales</taxon>
        <taxon>Bacteroidaceae</taxon>
        <taxon>Phocaeicola</taxon>
    </lineage>
</organism>
<protein>
    <submittedName>
        <fullName evidence="2">Uncharacterized protein</fullName>
    </submittedName>
</protein>
<accession>A0A414WTA3</accession>
<dbReference type="AlphaFoldDB" id="A0A414WTA3"/>
<proteinExistence type="predicted"/>